<keyword evidence="2" id="KW-1185">Reference proteome</keyword>
<name>A0ABY1N106_9ACTN</name>
<accession>A0ABY1N106</accession>
<organism evidence="1 2">
    <name type="scientific">Dietzia kunjamensis subsp. schimae</name>
    <dbReference type="NCBI Taxonomy" id="498198"/>
    <lineage>
        <taxon>Bacteria</taxon>
        <taxon>Bacillati</taxon>
        <taxon>Actinomycetota</taxon>
        <taxon>Actinomycetes</taxon>
        <taxon>Mycobacteriales</taxon>
        <taxon>Dietziaceae</taxon>
        <taxon>Dietzia</taxon>
    </lineage>
</organism>
<gene>
    <name evidence="1" type="ORF">SAMN06265174_102625</name>
</gene>
<proteinExistence type="predicted"/>
<dbReference type="Proteomes" id="UP000315460">
    <property type="component" value="Unassembled WGS sequence"/>
</dbReference>
<dbReference type="EMBL" id="FXTG01000002">
    <property type="protein sequence ID" value="SMO61460.1"/>
    <property type="molecule type" value="Genomic_DNA"/>
</dbReference>
<comment type="caution">
    <text evidence="1">The sequence shown here is derived from an EMBL/GenBank/DDBJ whole genome shotgun (WGS) entry which is preliminary data.</text>
</comment>
<sequence length="92" mass="9359">MAPVVVDGVLVVGAVTVMGVTAGHTLGIDRVFALAVMGGCNLTAKPATIRMVVGFAHRSVSLSASPRGPIRMGEVGVEQHAQDSWTTMSGGI</sequence>
<evidence type="ECO:0000313" key="1">
    <source>
        <dbReference type="EMBL" id="SMO61460.1"/>
    </source>
</evidence>
<protein>
    <recommendedName>
        <fullName evidence="3">Secreted protein</fullName>
    </recommendedName>
</protein>
<evidence type="ECO:0000313" key="2">
    <source>
        <dbReference type="Proteomes" id="UP000315460"/>
    </source>
</evidence>
<reference evidence="1 2" key="1">
    <citation type="submission" date="2017-05" db="EMBL/GenBank/DDBJ databases">
        <authorList>
            <person name="Varghese N."/>
            <person name="Submissions S."/>
        </authorList>
    </citation>
    <scope>NUCLEOTIDE SEQUENCE [LARGE SCALE GENOMIC DNA]</scope>
    <source>
        <strain evidence="1 2">DSM 45139</strain>
    </source>
</reference>
<evidence type="ECO:0008006" key="3">
    <source>
        <dbReference type="Google" id="ProtNLM"/>
    </source>
</evidence>